<accession>X5DTK2</accession>
<dbReference type="NCBIfam" id="TIGR03085">
    <property type="entry name" value="TIGR03085 family metal-binding protein"/>
    <property type="match status" value="1"/>
</dbReference>
<dbReference type="HOGENOM" id="CLU_1287934_0_0_11"/>
<dbReference type="OrthoDB" id="3268903at2"/>
<dbReference type="Proteomes" id="UP000023703">
    <property type="component" value="Chromosome"/>
</dbReference>
<dbReference type="EMBL" id="CP006842">
    <property type="protein sequence ID" value="AHW63997.1"/>
    <property type="molecule type" value="Genomic_DNA"/>
</dbReference>
<evidence type="ECO:0000313" key="2">
    <source>
        <dbReference type="Proteomes" id="UP000023703"/>
    </source>
</evidence>
<reference evidence="1 2" key="1">
    <citation type="journal article" date="2015" name="Int. J. Syst. Evol. Microbiol.">
        <title>Revisiting Corynebacterium glyciniphilum (ex Kubota et al., 1972) sp. nov., nom. rev., isolated from putrefied banana.</title>
        <authorList>
            <person name="Al-Dilaimi A."/>
            <person name="Bednarz H."/>
            <person name="Lomker A."/>
            <person name="Niehaus K."/>
            <person name="Kalinowski J."/>
            <person name="Ruckert C."/>
        </authorList>
    </citation>
    <scope>NUCLEOTIDE SEQUENCE [LARGE SCALE GENOMIC DNA]</scope>
    <source>
        <strain evidence="1">AJ 3170</strain>
    </source>
</reference>
<dbReference type="InterPro" id="IPR034660">
    <property type="entry name" value="DinB/YfiT-like"/>
</dbReference>
<proteinExistence type="predicted"/>
<dbReference type="KEGG" id="cgy:CGLY_07760"/>
<dbReference type="NCBIfam" id="TIGR03083">
    <property type="entry name" value="maleylpyruvate isomerase family mycothiol-dependent enzyme"/>
    <property type="match status" value="1"/>
</dbReference>
<sequence>MTVSHDERQALADLLLSRGPDQPTLCEGWMTRDMAVHLVLREYRPDAMAGMFLRPLAGHLASLSRQYESRDFEELVELYRAGPPVWNPMRLGDRFINLGENFVHHEDVRRGGGEWSPRDLPRQTRDTLWGAVKQISRGLIRSSGVSVTLVRTDGAGESVRVGSSSSEVTVTGETGELLLWIYGRIKACDVTVVGDEDAVRRVSL</sequence>
<dbReference type="STRING" id="1404245.CGLY_07760"/>
<dbReference type="InterPro" id="IPR017519">
    <property type="entry name" value="CHP03085"/>
</dbReference>
<protein>
    <submittedName>
        <fullName evidence="1">Uncharacterized protein</fullName>
    </submittedName>
</protein>
<evidence type="ECO:0000313" key="1">
    <source>
        <dbReference type="EMBL" id="AHW63997.1"/>
    </source>
</evidence>
<dbReference type="InterPro" id="IPR017517">
    <property type="entry name" value="Maleyloyr_isom"/>
</dbReference>
<dbReference type="SUPFAM" id="SSF109854">
    <property type="entry name" value="DinB/YfiT-like putative metalloenzymes"/>
    <property type="match status" value="1"/>
</dbReference>
<gene>
    <name evidence="1" type="ORF">CGLY_07760</name>
</gene>
<name>X5DTK2_9CORY</name>
<dbReference type="RefSeq" id="WP_038548247.1">
    <property type="nucleotide sequence ID" value="NZ_CP006842.1"/>
</dbReference>
<organism evidence="1 2">
    <name type="scientific">Corynebacterium glyciniphilum AJ 3170</name>
    <dbReference type="NCBI Taxonomy" id="1404245"/>
    <lineage>
        <taxon>Bacteria</taxon>
        <taxon>Bacillati</taxon>
        <taxon>Actinomycetota</taxon>
        <taxon>Actinomycetes</taxon>
        <taxon>Mycobacteriales</taxon>
        <taxon>Corynebacteriaceae</taxon>
        <taxon>Corynebacterium</taxon>
    </lineage>
</organism>
<dbReference type="AlphaFoldDB" id="X5DTK2"/>
<keyword evidence="2" id="KW-1185">Reference proteome</keyword>
<dbReference type="eggNOG" id="COG0243">
    <property type="taxonomic scope" value="Bacteria"/>
</dbReference>